<feature type="transmembrane region" description="Helical" evidence="16">
    <location>
        <begin position="12"/>
        <end position="42"/>
    </location>
</feature>
<evidence type="ECO:0000256" key="10">
    <source>
        <dbReference type="ARBA" id="ARBA00022989"/>
    </source>
</evidence>
<keyword evidence="6" id="KW-0679">Respiratory chain</keyword>
<keyword evidence="11" id="KW-0520">NAD</keyword>
<evidence type="ECO:0000313" key="17">
    <source>
        <dbReference type="EMBL" id="ALO76266.1"/>
    </source>
</evidence>
<evidence type="ECO:0000256" key="3">
    <source>
        <dbReference type="ARBA" id="ARBA00012944"/>
    </source>
</evidence>
<evidence type="ECO:0000256" key="7">
    <source>
        <dbReference type="ARBA" id="ARBA00022692"/>
    </source>
</evidence>
<dbReference type="PANTHER" id="PTHR11435:SF1">
    <property type="entry name" value="NADH-UBIQUINONE OXIDOREDUCTASE CHAIN 6"/>
    <property type="match status" value="1"/>
</dbReference>
<sequence length="167" mass="19332">MLSMLLITSFTASMTLIFVTHPLSLGLMLLLQTICTSLIMGFFNINYWYSYILFLIMIGGMLVLFLYMTSVASNEKFAFSVKITIMIFTILVLLIFFFMMMDPYYSNINNLYSNTMPENSNFNLSLIKFLNYPNNNILYTIIIYLLITMIAVVNIVDIKKGPLRHMN</sequence>
<keyword evidence="12 17" id="KW-0496">Mitochondrion</keyword>
<organism evidence="17">
    <name type="scientific">Schizonycha sp. SCH01</name>
    <dbReference type="NCBI Taxonomy" id="1205579"/>
    <lineage>
        <taxon>Eukaryota</taxon>
        <taxon>Metazoa</taxon>
        <taxon>Ecdysozoa</taxon>
        <taxon>Arthropoda</taxon>
        <taxon>Hexapoda</taxon>
        <taxon>Insecta</taxon>
        <taxon>Pterygota</taxon>
        <taxon>Neoptera</taxon>
        <taxon>Endopterygota</taxon>
        <taxon>Coleoptera</taxon>
        <taxon>Polyphaga</taxon>
        <taxon>Scarabaeiformia</taxon>
        <taxon>Scarabaeidae</taxon>
        <taxon>Melolonthinae</taxon>
        <taxon>Schizonycha</taxon>
    </lineage>
</organism>
<dbReference type="AlphaFoldDB" id="A0A0S2MNH3"/>
<keyword evidence="7 16" id="KW-0812">Transmembrane</keyword>
<dbReference type="EC" id="7.1.1.2" evidence="3"/>
<dbReference type="EMBL" id="JX412739">
    <property type="protein sequence ID" value="ALO76266.1"/>
    <property type="molecule type" value="Genomic_DNA"/>
</dbReference>
<feature type="transmembrane region" description="Helical" evidence="16">
    <location>
        <begin position="79"/>
        <end position="101"/>
    </location>
</feature>
<evidence type="ECO:0000256" key="9">
    <source>
        <dbReference type="ARBA" id="ARBA00022982"/>
    </source>
</evidence>
<dbReference type="GO" id="GO:0008137">
    <property type="term" value="F:NADH dehydrogenase (ubiquinone) activity"/>
    <property type="evidence" value="ECO:0007669"/>
    <property type="project" value="UniProtKB-EC"/>
</dbReference>
<evidence type="ECO:0000256" key="12">
    <source>
        <dbReference type="ARBA" id="ARBA00023128"/>
    </source>
</evidence>
<evidence type="ECO:0000256" key="11">
    <source>
        <dbReference type="ARBA" id="ARBA00023027"/>
    </source>
</evidence>
<dbReference type="InterPro" id="IPR050269">
    <property type="entry name" value="ComplexI_Subunit6"/>
</dbReference>
<keyword evidence="8" id="KW-1278">Translocase</keyword>
<dbReference type="GO" id="GO:0031966">
    <property type="term" value="C:mitochondrial membrane"/>
    <property type="evidence" value="ECO:0007669"/>
    <property type="project" value="UniProtKB-SubCell"/>
</dbReference>
<protein>
    <recommendedName>
        <fullName evidence="4">NADH-ubiquinone oxidoreductase chain 6</fullName>
        <ecNumber evidence="3">7.1.1.2</ecNumber>
    </recommendedName>
    <alternativeName>
        <fullName evidence="14">NADH dehydrogenase subunit 6</fullName>
    </alternativeName>
</protein>
<evidence type="ECO:0000256" key="16">
    <source>
        <dbReference type="SAM" id="Phobius"/>
    </source>
</evidence>
<evidence type="ECO:0000256" key="8">
    <source>
        <dbReference type="ARBA" id="ARBA00022967"/>
    </source>
</evidence>
<accession>A0A0S2MNH3</accession>
<geneLocation type="mitochondrion" evidence="17"/>
<keyword evidence="9" id="KW-0249">Electron transport</keyword>
<dbReference type="PANTHER" id="PTHR11435">
    <property type="entry name" value="NADH UBIQUINONE OXIDOREDUCTASE SUBUNIT ND6"/>
    <property type="match status" value="1"/>
</dbReference>
<gene>
    <name evidence="17" type="primary">nad6</name>
</gene>
<comment type="subcellular location">
    <subcellularLocation>
        <location evidence="1">Mitochondrion membrane</location>
        <topology evidence="1">Multi-pass membrane protein</topology>
    </subcellularLocation>
</comment>
<evidence type="ECO:0000256" key="5">
    <source>
        <dbReference type="ARBA" id="ARBA00022448"/>
    </source>
</evidence>
<proteinExistence type="inferred from homology"/>
<comment type="catalytic activity">
    <reaction evidence="15">
        <text>a ubiquinone + NADH + 5 H(+)(in) = a ubiquinol + NAD(+) + 4 H(+)(out)</text>
        <dbReference type="Rhea" id="RHEA:29091"/>
        <dbReference type="Rhea" id="RHEA-COMP:9565"/>
        <dbReference type="Rhea" id="RHEA-COMP:9566"/>
        <dbReference type="ChEBI" id="CHEBI:15378"/>
        <dbReference type="ChEBI" id="CHEBI:16389"/>
        <dbReference type="ChEBI" id="CHEBI:17976"/>
        <dbReference type="ChEBI" id="CHEBI:57540"/>
        <dbReference type="ChEBI" id="CHEBI:57945"/>
        <dbReference type="EC" id="7.1.1.2"/>
    </reaction>
</comment>
<comment type="similarity">
    <text evidence="2">Belongs to the complex I subunit 6 family.</text>
</comment>
<feature type="transmembrane region" description="Helical" evidence="16">
    <location>
        <begin position="48"/>
        <end position="67"/>
    </location>
</feature>
<evidence type="ECO:0000256" key="6">
    <source>
        <dbReference type="ARBA" id="ARBA00022660"/>
    </source>
</evidence>
<evidence type="ECO:0000256" key="13">
    <source>
        <dbReference type="ARBA" id="ARBA00023136"/>
    </source>
</evidence>
<evidence type="ECO:0000256" key="2">
    <source>
        <dbReference type="ARBA" id="ARBA00005698"/>
    </source>
</evidence>
<evidence type="ECO:0000256" key="1">
    <source>
        <dbReference type="ARBA" id="ARBA00004225"/>
    </source>
</evidence>
<evidence type="ECO:0000256" key="4">
    <source>
        <dbReference type="ARBA" id="ARBA00021095"/>
    </source>
</evidence>
<evidence type="ECO:0000256" key="15">
    <source>
        <dbReference type="ARBA" id="ARBA00049551"/>
    </source>
</evidence>
<name>A0A0S2MNH3_9SCAR</name>
<keyword evidence="5" id="KW-0813">Transport</keyword>
<evidence type="ECO:0000256" key="14">
    <source>
        <dbReference type="ARBA" id="ARBA00031019"/>
    </source>
</evidence>
<keyword evidence="13 16" id="KW-0472">Membrane</keyword>
<feature type="transmembrane region" description="Helical" evidence="16">
    <location>
        <begin position="137"/>
        <end position="156"/>
    </location>
</feature>
<reference evidence="17" key="1">
    <citation type="submission" date="2012-06" db="EMBL/GenBank/DDBJ databases">
        <title>Mitogenomics of the Coleoptera under dense taxon sampling.</title>
        <authorList>
            <person name="Timmermans M.J.T.N."/>
            <person name="Lim J."/>
            <person name="Dodsworth S."/>
            <person name="Haran J."/>
            <person name="Ahrens D."/>
            <person name="Bocak L."/>
            <person name="London A."/>
            <person name="Culverwell L."/>
            <person name="Vogler A.P."/>
        </authorList>
    </citation>
    <scope>NUCLEOTIDE SEQUENCE</scope>
</reference>
<keyword evidence="10 16" id="KW-1133">Transmembrane helix</keyword>